<feature type="region of interest" description="Disordered" evidence="1">
    <location>
        <begin position="134"/>
        <end position="154"/>
    </location>
</feature>
<dbReference type="Proteomes" id="UP000727962">
    <property type="component" value="Unassembled WGS sequence"/>
</dbReference>
<sequence>MFGSIQSNWSLRAAIALSALAGGQYALAQMPRYAFLQSPVGNTTELVGQVKSVPIVMDRYERHFAMTQGQVVAYLLTLKPARLHEEAGYTIYSAPDSGELKMRLMHLRKGERVFVDKKDQPVLRLNCGNPMTLGPVSPLMTGRAEPPAEGTSSDYESMANVVPAEGDNTIVAANPPTVSPVPSLPPPVTVTSPQPILPPSNASPLAIIPVLGLIGLGGHGGSNRPVPEPATMIALGVGAAALIARRRKLG</sequence>
<dbReference type="NCBIfam" id="TIGR02595">
    <property type="entry name" value="PEP_CTERM"/>
    <property type="match status" value="1"/>
</dbReference>
<name>A0A931LTG7_FIMGI</name>
<reference evidence="3" key="1">
    <citation type="submission" date="2020-07" db="EMBL/GenBank/DDBJ databases">
        <title>Huge and variable diversity of episymbiotic CPR bacteria and DPANN archaea in groundwater ecosystems.</title>
        <authorList>
            <person name="He C.Y."/>
            <person name="Keren R."/>
            <person name="Whittaker M."/>
            <person name="Farag I.F."/>
            <person name="Doudna J."/>
            <person name="Cate J.H.D."/>
            <person name="Banfield J.F."/>
        </authorList>
    </citation>
    <scope>NUCLEOTIDE SEQUENCE</scope>
    <source>
        <strain evidence="3">NC_groundwater_17_Pr7_B-0.1um_64_12</strain>
    </source>
</reference>
<organism evidence="3 4">
    <name type="scientific">Fimbriimonas ginsengisoli</name>
    <dbReference type="NCBI Taxonomy" id="1005039"/>
    <lineage>
        <taxon>Bacteria</taxon>
        <taxon>Bacillati</taxon>
        <taxon>Armatimonadota</taxon>
        <taxon>Fimbriimonadia</taxon>
        <taxon>Fimbriimonadales</taxon>
        <taxon>Fimbriimonadaceae</taxon>
        <taxon>Fimbriimonas</taxon>
    </lineage>
</organism>
<evidence type="ECO:0000313" key="3">
    <source>
        <dbReference type="EMBL" id="MBI1755874.1"/>
    </source>
</evidence>
<protein>
    <submittedName>
        <fullName evidence="3">PEP-CTERM sorting domain-containing protein</fullName>
    </submittedName>
</protein>
<dbReference type="EMBL" id="JACOSL010000014">
    <property type="protein sequence ID" value="MBI1755874.1"/>
    <property type="molecule type" value="Genomic_DNA"/>
</dbReference>
<gene>
    <name evidence="3" type="ORF">HYR64_02060</name>
</gene>
<comment type="caution">
    <text evidence="3">The sequence shown here is derived from an EMBL/GenBank/DDBJ whole genome shotgun (WGS) entry which is preliminary data.</text>
</comment>
<accession>A0A931LTG7</accession>
<feature type="domain" description="Ice-binding protein C-terminal" evidence="2">
    <location>
        <begin position="225"/>
        <end position="247"/>
    </location>
</feature>
<evidence type="ECO:0000256" key="1">
    <source>
        <dbReference type="SAM" id="MobiDB-lite"/>
    </source>
</evidence>
<dbReference type="InterPro" id="IPR013424">
    <property type="entry name" value="Ice-binding_C"/>
</dbReference>
<proteinExistence type="predicted"/>
<dbReference type="Pfam" id="PF07589">
    <property type="entry name" value="PEP-CTERM"/>
    <property type="match status" value="1"/>
</dbReference>
<evidence type="ECO:0000313" key="4">
    <source>
        <dbReference type="Proteomes" id="UP000727962"/>
    </source>
</evidence>
<evidence type="ECO:0000259" key="2">
    <source>
        <dbReference type="Pfam" id="PF07589"/>
    </source>
</evidence>
<dbReference type="AlphaFoldDB" id="A0A931LTG7"/>